<dbReference type="CDD" id="cd17535">
    <property type="entry name" value="REC_NarL-like"/>
    <property type="match status" value="1"/>
</dbReference>
<dbReference type="InterPro" id="IPR000792">
    <property type="entry name" value="Tscrpt_reg_LuxR_C"/>
</dbReference>
<keyword evidence="9" id="KW-1185">Reference proteome</keyword>
<protein>
    <submittedName>
        <fullName evidence="8">Response regulator</fullName>
    </submittedName>
</protein>
<feature type="domain" description="HTH luxR-type" evidence="6">
    <location>
        <begin position="142"/>
        <end position="207"/>
    </location>
</feature>
<gene>
    <name evidence="8" type="ORF">ACFOW7_03315</name>
</gene>
<dbReference type="SUPFAM" id="SSF52172">
    <property type="entry name" value="CheY-like"/>
    <property type="match status" value="1"/>
</dbReference>
<dbReference type="Pfam" id="PF00196">
    <property type="entry name" value="GerE"/>
    <property type="match status" value="1"/>
</dbReference>
<dbReference type="SMART" id="SM00448">
    <property type="entry name" value="REC"/>
    <property type="match status" value="1"/>
</dbReference>
<dbReference type="PROSITE" id="PS50110">
    <property type="entry name" value="RESPONSE_REGULATORY"/>
    <property type="match status" value="1"/>
</dbReference>
<dbReference type="PANTHER" id="PTHR43214">
    <property type="entry name" value="TWO-COMPONENT RESPONSE REGULATOR"/>
    <property type="match status" value="1"/>
</dbReference>
<dbReference type="Pfam" id="PF00072">
    <property type="entry name" value="Response_reg"/>
    <property type="match status" value="1"/>
</dbReference>
<evidence type="ECO:0000256" key="4">
    <source>
        <dbReference type="ARBA" id="ARBA00023163"/>
    </source>
</evidence>
<keyword evidence="4" id="KW-0804">Transcription</keyword>
<dbReference type="InterPro" id="IPR001789">
    <property type="entry name" value="Sig_transdc_resp-reg_receiver"/>
</dbReference>
<keyword evidence="2" id="KW-0805">Transcription regulation</keyword>
<dbReference type="PANTHER" id="PTHR43214:SF41">
    <property type="entry name" value="NITRATE_NITRITE RESPONSE REGULATOR PROTEIN NARP"/>
    <property type="match status" value="1"/>
</dbReference>
<dbReference type="InterPro" id="IPR016032">
    <property type="entry name" value="Sig_transdc_resp-reg_C-effctor"/>
</dbReference>
<dbReference type="SUPFAM" id="SSF46894">
    <property type="entry name" value="C-terminal effector domain of the bipartite response regulators"/>
    <property type="match status" value="1"/>
</dbReference>
<dbReference type="InterPro" id="IPR011006">
    <property type="entry name" value="CheY-like_superfamily"/>
</dbReference>
<feature type="modified residue" description="4-aspartylphosphate" evidence="5">
    <location>
        <position position="54"/>
    </location>
</feature>
<reference evidence="9" key="1">
    <citation type="journal article" date="2019" name="Int. J. Syst. Evol. Microbiol.">
        <title>The Global Catalogue of Microorganisms (GCM) 10K type strain sequencing project: providing services to taxonomists for standard genome sequencing and annotation.</title>
        <authorList>
            <consortium name="The Broad Institute Genomics Platform"/>
            <consortium name="The Broad Institute Genome Sequencing Center for Infectious Disease"/>
            <person name="Wu L."/>
            <person name="Ma J."/>
        </authorList>
    </citation>
    <scope>NUCLEOTIDE SEQUENCE [LARGE SCALE GENOMIC DNA]</scope>
    <source>
        <strain evidence="9">LMG 29894</strain>
    </source>
</reference>
<keyword evidence="3" id="KW-0238">DNA-binding</keyword>
<evidence type="ECO:0000313" key="9">
    <source>
        <dbReference type="Proteomes" id="UP001595791"/>
    </source>
</evidence>
<accession>A0ABV8MJR2</accession>
<name>A0ABV8MJR2_9NEIS</name>
<dbReference type="InterPro" id="IPR039420">
    <property type="entry name" value="WalR-like"/>
</dbReference>
<keyword evidence="1 5" id="KW-0597">Phosphoprotein</keyword>
<dbReference type="InterPro" id="IPR058245">
    <property type="entry name" value="NreC/VraR/RcsB-like_REC"/>
</dbReference>
<dbReference type="EMBL" id="JBHSBU010000001">
    <property type="protein sequence ID" value="MFC4158383.1"/>
    <property type="molecule type" value="Genomic_DNA"/>
</dbReference>
<evidence type="ECO:0000256" key="5">
    <source>
        <dbReference type="PROSITE-ProRule" id="PRU00169"/>
    </source>
</evidence>
<dbReference type="PROSITE" id="PS50043">
    <property type="entry name" value="HTH_LUXR_2"/>
    <property type="match status" value="1"/>
</dbReference>
<evidence type="ECO:0000256" key="1">
    <source>
        <dbReference type="ARBA" id="ARBA00022553"/>
    </source>
</evidence>
<dbReference type="PRINTS" id="PR00038">
    <property type="entry name" value="HTHLUXR"/>
</dbReference>
<dbReference type="CDD" id="cd06170">
    <property type="entry name" value="LuxR_C_like"/>
    <property type="match status" value="1"/>
</dbReference>
<evidence type="ECO:0000256" key="3">
    <source>
        <dbReference type="ARBA" id="ARBA00023125"/>
    </source>
</evidence>
<feature type="domain" description="Response regulatory" evidence="7">
    <location>
        <begin position="3"/>
        <end position="119"/>
    </location>
</feature>
<comment type="caution">
    <text evidence="8">The sequence shown here is derived from an EMBL/GenBank/DDBJ whole genome shotgun (WGS) entry which is preliminary data.</text>
</comment>
<proteinExistence type="predicted"/>
<evidence type="ECO:0000313" key="8">
    <source>
        <dbReference type="EMBL" id="MFC4158383.1"/>
    </source>
</evidence>
<dbReference type="Gene3D" id="3.40.50.2300">
    <property type="match status" value="1"/>
</dbReference>
<organism evidence="8 9">
    <name type="scientific">Chitinimonas lacunae</name>
    <dbReference type="NCBI Taxonomy" id="1963018"/>
    <lineage>
        <taxon>Bacteria</taxon>
        <taxon>Pseudomonadati</taxon>
        <taxon>Pseudomonadota</taxon>
        <taxon>Betaproteobacteria</taxon>
        <taxon>Neisseriales</taxon>
        <taxon>Chitinibacteraceae</taxon>
        <taxon>Chitinimonas</taxon>
    </lineage>
</organism>
<evidence type="ECO:0000259" key="7">
    <source>
        <dbReference type="PROSITE" id="PS50110"/>
    </source>
</evidence>
<evidence type="ECO:0000259" key="6">
    <source>
        <dbReference type="PROSITE" id="PS50043"/>
    </source>
</evidence>
<dbReference type="SMART" id="SM00421">
    <property type="entry name" value="HTH_LUXR"/>
    <property type="match status" value="1"/>
</dbReference>
<dbReference type="Proteomes" id="UP001595791">
    <property type="component" value="Unassembled WGS sequence"/>
</dbReference>
<sequence>MIRILIADDHAIVCAGLKQFLAEDPEMLVVRMANNGADAVQCVREEELDVVLLDISMPKKTGIDALRQIKALRPNLPILMLSGYPEEQYALNLIKAGASGYLNKECVPEDLISAVRTLAAGKRYVSPAVAQKLLDQIGAPAVENPHDALSQREFQILCKLAKGESITSIAQTLSLSVKTISTYRTRLFEKMGFTSNADVTAYALKNKLID</sequence>
<evidence type="ECO:0000256" key="2">
    <source>
        <dbReference type="ARBA" id="ARBA00023015"/>
    </source>
</evidence>
<dbReference type="RefSeq" id="WP_378160995.1">
    <property type="nucleotide sequence ID" value="NZ_JBHSBU010000001.1"/>
</dbReference>